<dbReference type="PIRSF" id="PIRSF000349">
    <property type="entry name" value="SODismutase"/>
    <property type="match status" value="1"/>
</dbReference>
<dbReference type="RefSeq" id="WP_129402678.1">
    <property type="nucleotide sequence ID" value="NZ_SBKP01000001.1"/>
</dbReference>
<dbReference type="PROSITE" id="PS51318">
    <property type="entry name" value="TAT"/>
    <property type="match status" value="1"/>
</dbReference>
<keyword evidence="4" id="KW-0560">Oxidoreductase</keyword>
<evidence type="ECO:0000256" key="3">
    <source>
        <dbReference type="ARBA" id="ARBA00022723"/>
    </source>
</evidence>
<evidence type="ECO:0000256" key="6">
    <source>
        <dbReference type="SAM" id="MobiDB-lite"/>
    </source>
</evidence>
<dbReference type="InterPro" id="IPR001189">
    <property type="entry name" value="Mn/Fe_SOD"/>
</dbReference>
<dbReference type="SUPFAM" id="SSF54719">
    <property type="entry name" value="Fe,Mn superoxide dismutase (SOD), C-terminal domain"/>
    <property type="match status" value="1"/>
</dbReference>
<evidence type="ECO:0000313" key="9">
    <source>
        <dbReference type="EMBL" id="RXR30908.1"/>
    </source>
</evidence>
<keyword evidence="3 5" id="KW-0479">Metal-binding</keyword>
<dbReference type="GO" id="GO:0004784">
    <property type="term" value="F:superoxide dismutase activity"/>
    <property type="evidence" value="ECO:0007669"/>
    <property type="project" value="UniProtKB-EC"/>
</dbReference>
<comment type="similarity">
    <text evidence="1">Belongs to the iron/manganese superoxide dismutase family.</text>
</comment>
<dbReference type="InterPro" id="IPR019832">
    <property type="entry name" value="Mn/Fe_SOD_C"/>
</dbReference>
<dbReference type="EMBL" id="SBKP01000001">
    <property type="protein sequence ID" value="RXR30908.1"/>
    <property type="molecule type" value="Genomic_DNA"/>
</dbReference>
<evidence type="ECO:0000259" key="8">
    <source>
        <dbReference type="Pfam" id="PF02777"/>
    </source>
</evidence>
<feature type="binding site" evidence="5">
    <location>
        <position position="70"/>
    </location>
    <ligand>
        <name>Mn(2+)</name>
        <dbReference type="ChEBI" id="CHEBI:29035"/>
    </ligand>
</feature>
<dbReference type="Proteomes" id="UP000290958">
    <property type="component" value="Unassembled WGS sequence"/>
</dbReference>
<dbReference type="SUPFAM" id="SSF46609">
    <property type="entry name" value="Fe,Mn superoxide dismutase (SOD), N-terminal domain"/>
    <property type="match status" value="1"/>
</dbReference>
<dbReference type="GO" id="GO:0046872">
    <property type="term" value="F:metal ion binding"/>
    <property type="evidence" value="ECO:0007669"/>
    <property type="project" value="UniProtKB-KW"/>
</dbReference>
<evidence type="ECO:0000256" key="4">
    <source>
        <dbReference type="ARBA" id="ARBA00023002"/>
    </source>
</evidence>
<sequence>MSEVSRRTAMGSLAAGAAGLAIANTAAASEAQTMTSPTLSPAFAGQHQPKPLPFDPAKLDGLSERLIRSHWENNYQGSIRALNMIEGRLAAAMADKDFPPVAYGGLKREELHRTGSVVLHELYFDALGGNGQAAGSIRQALTASHGSFEAWEAEFRRTAMALAGGSGWCILAWNHHTASLHNYWCWDHTNGPATGTPLLVLDMYEHAFHMDYGAAAAKYVDAFMRNLDWEVVEGRFRSATSAKG</sequence>
<dbReference type="InterPro" id="IPR050265">
    <property type="entry name" value="Fe/Mn_Superoxide_Dismutase"/>
</dbReference>
<evidence type="ECO:0000256" key="1">
    <source>
        <dbReference type="ARBA" id="ARBA00008714"/>
    </source>
</evidence>
<evidence type="ECO:0000256" key="2">
    <source>
        <dbReference type="ARBA" id="ARBA00012682"/>
    </source>
</evidence>
<evidence type="ECO:0000256" key="7">
    <source>
        <dbReference type="SAM" id="SignalP"/>
    </source>
</evidence>
<dbReference type="EC" id="1.15.1.1" evidence="2"/>
<evidence type="ECO:0000313" key="10">
    <source>
        <dbReference type="Proteomes" id="UP000290958"/>
    </source>
</evidence>
<dbReference type="PANTHER" id="PTHR11404:SF6">
    <property type="entry name" value="SUPEROXIDE DISMUTASE [MN], MITOCHONDRIAL"/>
    <property type="match status" value="1"/>
</dbReference>
<keyword evidence="7" id="KW-0732">Signal</keyword>
<keyword evidence="10" id="KW-1185">Reference proteome</keyword>
<protein>
    <recommendedName>
        <fullName evidence="2">superoxide dismutase</fullName>
        <ecNumber evidence="2">1.15.1.1</ecNumber>
    </recommendedName>
</protein>
<dbReference type="Pfam" id="PF02777">
    <property type="entry name" value="Sod_Fe_C"/>
    <property type="match status" value="1"/>
</dbReference>
<organism evidence="9 10">
    <name type="scientific">Sphingobium fluviale</name>
    <dbReference type="NCBI Taxonomy" id="2506423"/>
    <lineage>
        <taxon>Bacteria</taxon>
        <taxon>Pseudomonadati</taxon>
        <taxon>Pseudomonadota</taxon>
        <taxon>Alphaproteobacteria</taxon>
        <taxon>Sphingomonadales</taxon>
        <taxon>Sphingomonadaceae</taxon>
        <taxon>Sphingobium</taxon>
    </lineage>
</organism>
<evidence type="ECO:0000256" key="5">
    <source>
        <dbReference type="PIRSR" id="PIRSR000349-1"/>
    </source>
</evidence>
<feature type="binding site" evidence="5">
    <location>
        <position position="120"/>
    </location>
    <ligand>
        <name>Mn(2+)</name>
        <dbReference type="ChEBI" id="CHEBI:29035"/>
    </ligand>
</feature>
<accession>A0A4Q1KM10</accession>
<comment type="caution">
    <text evidence="9">The sequence shown here is derived from an EMBL/GenBank/DDBJ whole genome shotgun (WGS) entry which is preliminary data.</text>
</comment>
<proteinExistence type="inferred from homology"/>
<gene>
    <name evidence="9" type="ORF">EQG66_01060</name>
</gene>
<feature type="binding site" evidence="5">
    <location>
        <position position="202"/>
    </location>
    <ligand>
        <name>Mn(2+)</name>
        <dbReference type="ChEBI" id="CHEBI:29035"/>
    </ligand>
</feature>
<dbReference type="Gene3D" id="3.55.40.20">
    <property type="entry name" value="Iron/manganese superoxide dismutase, C-terminal domain"/>
    <property type="match status" value="1"/>
</dbReference>
<feature type="signal peptide" evidence="7">
    <location>
        <begin position="1"/>
        <end position="28"/>
    </location>
</feature>
<dbReference type="InterPro" id="IPR006311">
    <property type="entry name" value="TAT_signal"/>
</dbReference>
<feature type="chain" id="PRO_5020616825" description="superoxide dismutase" evidence="7">
    <location>
        <begin position="29"/>
        <end position="244"/>
    </location>
</feature>
<dbReference type="OrthoDB" id="9803125at2"/>
<dbReference type="PANTHER" id="PTHR11404">
    <property type="entry name" value="SUPEROXIDE DISMUTASE 2"/>
    <property type="match status" value="1"/>
</dbReference>
<feature type="domain" description="Manganese/iron superoxide dismutase C-terminal" evidence="8">
    <location>
        <begin position="135"/>
        <end position="234"/>
    </location>
</feature>
<name>A0A4Q1KM10_9SPHN</name>
<dbReference type="InterPro" id="IPR036314">
    <property type="entry name" value="SOD_C_sf"/>
</dbReference>
<dbReference type="InterPro" id="IPR036324">
    <property type="entry name" value="Mn/Fe_SOD_N_sf"/>
</dbReference>
<feature type="binding site" evidence="5">
    <location>
        <position position="206"/>
    </location>
    <ligand>
        <name>Mn(2+)</name>
        <dbReference type="ChEBI" id="CHEBI:29035"/>
    </ligand>
</feature>
<feature type="region of interest" description="Disordered" evidence="6">
    <location>
        <begin position="33"/>
        <end position="55"/>
    </location>
</feature>
<reference evidence="10" key="1">
    <citation type="submission" date="2019-01" db="EMBL/GenBank/DDBJ databases">
        <title>Cytophagaceae bacterium strain CAR-16.</title>
        <authorList>
            <person name="Chen W.-M."/>
        </authorList>
    </citation>
    <scope>NUCLEOTIDE SEQUENCE [LARGE SCALE GENOMIC DNA]</scope>
    <source>
        <strain evidence="10">CHR27</strain>
    </source>
</reference>
<dbReference type="AlphaFoldDB" id="A0A4Q1KM10"/>